<keyword evidence="1" id="KW-0812">Transmembrane</keyword>
<feature type="transmembrane region" description="Helical" evidence="1">
    <location>
        <begin position="184"/>
        <end position="204"/>
    </location>
</feature>
<proteinExistence type="predicted"/>
<dbReference type="RefSeq" id="WP_169673709.1">
    <property type="nucleotide sequence ID" value="NZ_JABBHF010000006.1"/>
</dbReference>
<sequence length="205" mass="23270">MKSKPKSKTDKNRLHLLHQYYSYTGFYSFVWDAIKKALPVILLLIVGIYVLNHFFNINDALVRMTETLPAYGVLAFFFVSETLLGIIPPEVFIAWSGKMPSPWLYLSFLAFLSYSGGLISYWLGVFITKIPSVHNYLEVKMAKQLKNSKKWGGFLIIVGALLPLPFSMSCIAAGIIHFPFKSVVLYGSLRLLRFAIYGLIIFNVL</sequence>
<evidence type="ECO:0000313" key="3">
    <source>
        <dbReference type="Proteomes" id="UP000746690"/>
    </source>
</evidence>
<organism evidence="2 3">
    <name type="scientific">Flavivirga algicola</name>
    <dbReference type="NCBI Taxonomy" id="2729136"/>
    <lineage>
        <taxon>Bacteria</taxon>
        <taxon>Pseudomonadati</taxon>
        <taxon>Bacteroidota</taxon>
        <taxon>Flavobacteriia</taxon>
        <taxon>Flavobacteriales</taxon>
        <taxon>Flavobacteriaceae</taxon>
        <taxon>Flavivirga</taxon>
    </lineage>
</organism>
<evidence type="ECO:0000313" key="2">
    <source>
        <dbReference type="EMBL" id="NMH88265.1"/>
    </source>
</evidence>
<reference evidence="2 3" key="1">
    <citation type="submission" date="2020-04" db="EMBL/GenBank/DDBJ databases">
        <title>A Flavivirga sp. nov.</title>
        <authorList>
            <person name="Sun X."/>
        </authorList>
    </citation>
    <scope>NUCLEOTIDE SEQUENCE [LARGE SCALE GENOMIC DNA]</scope>
    <source>
        <strain evidence="2 3">Y03</strain>
    </source>
</reference>
<protein>
    <submittedName>
        <fullName evidence="2">Short-chain dehydrogenase</fullName>
    </submittedName>
</protein>
<feature type="transmembrane region" description="Helical" evidence="1">
    <location>
        <begin position="68"/>
        <end position="88"/>
    </location>
</feature>
<gene>
    <name evidence="2" type="ORF">HHX25_12170</name>
</gene>
<keyword evidence="1" id="KW-1133">Transmembrane helix</keyword>
<keyword evidence="1" id="KW-0472">Membrane</keyword>
<name>A0ABX1RZ45_9FLAO</name>
<comment type="caution">
    <text evidence="2">The sequence shown here is derived from an EMBL/GenBank/DDBJ whole genome shotgun (WGS) entry which is preliminary data.</text>
</comment>
<feature type="transmembrane region" description="Helical" evidence="1">
    <location>
        <begin position="108"/>
        <end position="130"/>
    </location>
</feature>
<keyword evidence="3" id="KW-1185">Reference proteome</keyword>
<dbReference type="EMBL" id="JABBHF010000006">
    <property type="protein sequence ID" value="NMH88265.1"/>
    <property type="molecule type" value="Genomic_DNA"/>
</dbReference>
<accession>A0ABX1RZ45</accession>
<feature type="transmembrane region" description="Helical" evidence="1">
    <location>
        <begin position="151"/>
        <end position="178"/>
    </location>
</feature>
<evidence type="ECO:0000256" key="1">
    <source>
        <dbReference type="SAM" id="Phobius"/>
    </source>
</evidence>
<feature type="transmembrane region" description="Helical" evidence="1">
    <location>
        <begin position="37"/>
        <end position="56"/>
    </location>
</feature>
<dbReference type="Proteomes" id="UP000746690">
    <property type="component" value="Unassembled WGS sequence"/>
</dbReference>